<comment type="caution">
    <text evidence="5">The sequence shown here is derived from an EMBL/GenBank/DDBJ whole genome shotgun (WGS) entry which is preliminary data.</text>
</comment>
<evidence type="ECO:0000313" key="5">
    <source>
        <dbReference type="EMBL" id="RKE95426.1"/>
    </source>
</evidence>
<keyword evidence="6" id="KW-1185">Reference proteome</keyword>
<dbReference type="InterPro" id="IPR038352">
    <property type="entry name" value="Imelysin_sf"/>
</dbReference>
<keyword evidence="2 3" id="KW-0732">Signal</keyword>
<dbReference type="OrthoDB" id="9764688at2"/>
<sequence length="388" mass="41940">MNFKFINLTYVLILSLLIASCSSDDDSSTPTNTVQKSAVIENYANIVIASYQEAITDAQALETAINTFVADPTDINFAATKTAWRTARESYGPTEAYRFADGPIDTGATEDIEGYLNSWPLDEVFIDYVNGDANSGIINDLTKTISKEELVGLNGFNNSEANVSIGYHAIEFLLWGQDATDPSNLQPGQRPYTDFVDGGTASNQNRRRDYLAVCADLLTDHLQVMIDQWNTNGAYRSTFLALDQDVALKNMLKSIAELSGSELAVERMEVALNNVNQEDEHSCFSDNTHRDIRLNLDGVANVYRGSYGSINGSSLEDLIAEANPTLGASVSTLLATAEAAVNATGTPFDFAISDATESVKIATAIQALKDFSDELVLAAAALGITINF</sequence>
<feature type="chain" id="PRO_5018969105" evidence="3">
    <location>
        <begin position="24"/>
        <end position="388"/>
    </location>
</feature>
<dbReference type="GO" id="GO:0030313">
    <property type="term" value="C:cell envelope"/>
    <property type="evidence" value="ECO:0007669"/>
    <property type="project" value="UniProtKB-SubCell"/>
</dbReference>
<evidence type="ECO:0000313" key="6">
    <source>
        <dbReference type="Proteomes" id="UP000284892"/>
    </source>
</evidence>
<organism evidence="5 6">
    <name type="scientific">Ichthyenterobacterium magnum</name>
    <dbReference type="NCBI Taxonomy" id="1230530"/>
    <lineage>
        <taxon>Bacteria</taxon>
        <taxon>Pseudomonadati</taxon>
        <taxon>Bacteroidota</taxon>
        <taxon>Flavobacteriia</taxon>
        <taxon>Flavobacteriales</taxon>
        <taxon>Flavobacteriaceae</taxon>
        <taxon>Ichthyenterobacterium</taxon>
    </lineage>
</organism>
<feature type="domain" description="Imelysin-like" evidence="4">
    <location>
        <begin position="48"/>
        <end position="370"/>
    </location>
</feature>
<gene>
    <name evidence="5" type="ORF">BXY80_1613</name>
</gene>
<dbReference type="Proteomes" id="UP000284892">
    <property type="component" value="Unassembled WGS sequence"/>
</dbReference>
<dbReference type="RefSeq" id="WP_120200741.1">
    <property type="nucleotide sequence ID" value="NZ_RAQJ01000002.1"/>
</dbReference>
<accession>A0A420DMB0</accession>
<dbReference type="InterPro" id="IPR018976">
    <property type="entry name" value="Imelysin-like"/>
</dbReference>
<dbReference type="PROSITE" id="PS51257">
    <property type="entry name" value="PROKAR_LIPOPROTEIN"/>
    <property type="match status" value="1"/>
</dbReference>
<comment type="subcellular location">
    <subcellularLocation>
        <location evidence="1">Cell envelope</location>
    </subcellularLocation>
</comment>
<feature type="signal peptide" evidence="3">
    <location>
        <begin position="1"/>
        <end position="23"/>
    </location>
</feature>
<protein>
    <submittedName>
        <fullName evidence="5">Putative iron-regulated protein</fullName>
    </submittedName>
</protein>
<dbReference type="EMBL" id="RAQJ01000002">
    <property type="protein sequence ID" value="RKE95426.1"/>
    <property type="molecule type" value="Genomic_DNA"/>
</dbReference>
<dbReference type="AlphaFoldDB" id="A0A420DMB0"/>
<dbReference type="CDD" id="cd14657">
    <property type="entry name" value="Imelysin_IrpA-like"/>
    <property type="match status" value="1"/>
</dbReference>
<proteinExistence type="predicted"/>
<evidence type="ECO:0000259" key="4">
    <source>
        <dbReference type="Pfam" id="PF09375"/>
    </source>
</evidence>
<evidence type="ECO:0000256" key="2">
    <source>
        <dbReference type="ARBA" id="ARBA00022729"/>
    </source>
</evidence>
<dbReference type="Pfam" id="PF09375">
    <property type="entry name" value="Peptidase_M75"/>
    <property type="match status" value="1"/>
</dbReference>
<name>A0A420DMB0_9FLAO</name>
<dbReference type="Gene3D" id="1.20.1420.20">
    <property type="entry name" value="M75 peptidase, HXXE motif"/>
    <property type="match status" value="1"/>
</dbReference>
<reference evidence="5 6" key="1">
    <citation type="submission" date="2018-09" db="EMBL/GenBank/DDBJ databases">
        <title>Genomic Encyclopedia of Archaeal and Bacterial Type Strains, Phase II (KMG-II): from individual species to whole genera.</title>
        <authorList>
            <person name="Goeker M."/>
        </authorList>
    </citation>
    <scope>NUCLEOTIDE SEQUENCE [LARGE SCALE GENOMIC DNA]</scope>
    <source>
        <strain evidence="5 6">DSM 26283</strain>
    </source>
</reference>
<evidence type="ECO:0000256" key="1">
    <source>
        <dbReference type="ARBA" id="ARBA00004196"/>
    </source>
</evidence>
<evidence type="ECO:0000256" key="3">
    <source>
        <dbReference type="SAM" id="SignalP"/>
    </source>
</evidence>